<evidence type="ECO:0000256" key="4">
    <source>
        <dbReference type="ARBA" id="ARBA00022723"/>
    </source>
</evidence>
<dbReference type="PANTHER" id="PTHR37425">
    <property type="match status" value="1"/>
</dbReference>
<keyword evidence="7" id="KW-0862">Zinc</keyword>
<proteinExistence type="inferred from homology"/>
<evidence type="ECO:0000256" key="10">
    <source>
        <dbReference type="ARBA" id="ARBA00093448"/>
    </source>
</evidence>
<dbReference type="Pfam" id="PF05951">
    <property type="entry name" value="Peptidase_M15_2"/>
    <property type="match status" value="1"/>
</dbReference>
<keyword evidence="5" id="KW-0732">Signal</keyword>
<evidence type="ECO:0000256" key="5">
    <source>
        <dbReference type="ARBA" id="ARBA00022729"/>
    </source>
</evidence>
<dbReference type="Gene3D" id="3.30.1380.10">
    <property type="match status" value="1"/>
</dbReference>
<keyword evidence="6" id="KW-0378">Hydrolase</keyword>
<dbReference type="InterPro" id="IPR010275">
    <property type="entry name" value="MepK"/>
</dbReference>
<keyword evidence="8" id="KW-0482">Metalloprotease</keyword>
<sequence>MNTLNDNQPSIIETVDDTLFYEQYITAHNELVCENRRNLLKLTTGALAATSLMGVFAMQPSLAKEAVTKERELRIYTPALGETTRVIYWIPGEGYIRESLDEISWALRDRRTKSAKLYDPHVLDQLYALRLQLGYHKPTHALSGYRSPQTNAMLSRQQGGVAKNSFHMRGRAIDIRMPGTATSNIRRAALSLKAGGVGYYSRSNFVHIDSGQVRTWGR</sequence>
<dbReference type="GO" id="GO:0008237">
    <property type="term" value="F:metallopeptidase activity"/>
    <property type="evidence" value="ECO:0007669"/>
    <property type="project" value="UniProtKB-KW"/>
</dbReference>
<evidence type="ECO:0000256" key="1">
    <source>
        <dbReference type="ARBA" id="ARBA00001947"/>
    </source>
</evidence>
<name>A0A162UM19_9GAMM</name>
<dbReference type="GO" id="GO:0046872">
    <property type="term" value="F:metal ion binding"/>
    <property type="evidence" value="ECO:0007669"/>
    <property type="project" value="UniProtKB-KW"/>
</dbReference>
<keyword evidence="4" id="KW-0479">Metal-binding</keyword>
<dbReference type="PROSITE" id="PS51318">
    <property type="entry name" value="TAT"/>
    <property type="match status" value="1"/>
</dbReference>
<evidence type="ECO:0000256" key="3">
    <source>
        <dbReference type="ARBA" id="ARBA00022670"/>
    </source>
</evidence>
<comment type="caution">
    <text evidence="12">The sequence shown here is derived from an EMBL/GenBank/DDBJ whole genome shotgun (WGS) entry which is preliminary data.</text>
</comment>
<dbReference type="EMBL" id="JAGIBU010000002">
    <property type="protein sequence ID" value="MBS7824387.1"/>
    <property type="molecule type" value="Genomic_DNA"/>
</dbReference>
<comment type="cofactor">
    <cofactor evidence="1">
        <name>Zn(2+)</name>
        <dbReference type="ChEBI" id="CHEBI:29105"/>
    </cofactor>
</comment>
<keyword evidence="3" id="KW-0645">Protease</keyword>
<evidence type="ECO:0000256" key="6">
    <source>
        <dbReference type="ARBA" id="ARBA00022801"/>
    </source>
</evidence>
<keyword evidence="9" id="KW-0961">Cell wall biogenesis/degradation</keyword>
<evidence type="ECO:0000256" key="2">
    <source>
        <dbReference type="ARBA" id="ARBA00004776"/>
    </source>
</evidence>
<dbReference type="GO" id="GO:0071555">
    <property type="term" value="P:cell wall organization"/>
    <property type="evidence" value="ECO:0007669"/>
    <property type="project" value="UniProtKB-KW"/>
</dbReference>
<evidence type="ECO:0000256" key="11">
    <source>
        <dbReference type="ARBA" id="ARBA00093666"/>
    </source>
</evidence>
<protein>
    <recommendedName>
        <fullName evidence="11">Murein endopeptidase K</fullName>
    </recommendedName>
</protein>
<reference evidence="12" key="1">
    <citation type="submission" date="2021-03" db="EMBL/GenBank/DDBJ databases">
        <title>Identification and antibiotic profiling of Wohlfahrtiimonas chitiniclastica, an underestimated human pathogen.</title>
        <authorList>
            <person name="Kopf A."/>
            <person name="Bunk B."/>
            <person name="Coldewey S."/>
            <person name="Gunzer F."/>
            <person name="Riedel T."/>
            <person name="Schroettner P."/>
        </authorList>
    </citation>
    <scope>NUCLEOTIDE SEQUENCE</scope>
    <source>
        <strain evidence="12">DSM 100917</strain>
    </source>
</reference>
<gene>
    <name evidence="12" type="ORF">J7561_04120</name>
</gene>
<evidence type="ECO:0000313" key="13">
    <source>
        <dbReference type="Proteomes" id="UP000680020"/>
    </source>
</evidence>
<comment type="pathway">
    <text evidence="2">Cell wall biogenesis; cell wall polysaccharide biosynthesis.</text>
</comment>
<evidence type="ECO:0000256" key="9">
    <source>
        <dbReference type="ARBA" id="ARBA00023316"/>
    </source>
</evidence>
<evidence type="ECO:0000313" key="12">
    <source>
        <dbReference type="EMBL" id="MBS7824387.1"/>
    </source>
</evidence>
<accession>A0A162UM19</accession>
<dbReference type="PANTHER" id="PTHR37425:SF1">
    <property type="entry name" value="OUTER MEMBRANE PROTEIN"/>
    <property type="match status" value="1"/>
</dbReference>
<evidence type="ECO:0000256" key="8">
    <source>
        <dbReference type="ARBA" id="ARBA00023049"/>
    </source>
</evidence>
<dbReference type="CDD" id="cd14844">
    <property type="entry name" value="Zn-DD-carboxypeptidase_like"/>
    <property type="match status" value="1"/>
</dbReference>
<comment type="similarity">
    <text evidence="10">Belongs to the peptidase M15 family.</text>
</comment>
<dbReference type="InterPro" id="IPR006311">
    <property type="entry name" value="TAT_signal"/>
</dbReference>
<dbReference type="SUPFAM" id="SSF55166">
    <property type="entry name" value="Hedgehog/DD-peptidase"/>
    <property type="match status" value="1"/>
</dbReference>
<organism evidence="12 13">
    <name type="scientific">Wohlfahrtiimonas chitiniclastica</name>
    <dbReference type="NCBI Taxonomy" id="400946"/>
    <lineage>
        <taxon>Bacteria</taxon>
        <taxon>Pseudomonadati</taxon>
        <taxon>Pseudomonadota</taxon>
        <taxon>Gammaproteobacteria</taxon>
        <taxon>Cardiobacteriales</taxon>
        <taxon>Ignatzschineriaceae</taxon>
        <taxon>Wohlfahrtiimonas</taxon>
    </lineage>
</organism>
<dbReference type="GeneID" id="58264477"/>
<dbReference type="InterPro" id="IPR009045">
    <property type="entry name" value="Zn_M74/Hedgehog-like"/>
</dbReference>
<dbReference type="RefSeq" id="WP_008315379.1">
    <property type="nucleotide sequence ID" value="NZ_CP115969.1"/>
</dbReference>
<dbReference type="AlphaFoldDB" id="A0A162UM19"/>
<dbReference type="GO" id="GO:0006508">
    <property type="term" value="P:proteolysis"/>
    <property type="evidence" value="ECO:0007669"/>
    <property type="project" value="UniProtKB-KW"/>
</dbReference>
<evidence type="ECO:0000256" key="7">
    <source>
        <dbReference type="ARBA" id="ARBA00022833"/>
    </source>
</evidence>
<dbReference type="Proteomes" id="UP000680020">
    <property type="component" value="Unassembled WGS sequence"/>
</dbReference>